<sequence>MKGHCERANEASNMKQYSQLKVVFHMAKNDIAGKVETCFLGNYDVHSGTAQCIFDKVDEVLRERDVKLSRVIGLGSDGASVMMGKRAGVGALLKRESAFCIQKEDVNLATIRTMVHASVAALTKLRDAPGPEEERFQADCQNGMYRDVNVTHADDRSRQAFSNVRVRYITHLRFKYTLNQPSVPLLVILAKGLPARMTQCKPVPLSLMPQARTEMPSL</sequence>
<dbReference type="PANTHER" id="PTHR46880">
    <property type="entry name" value="RAS-ASSOCIATING DOMAIN-CONTAINING PROTEIN"/>
    <property type="match status" value="1"/>
</dbReference>
<keyword evidence="2" id="KW-1185">Reference proteome</keyword>
<reference evidence="1" key="1">
    <citation type="submission" date="2023-04" db="EMBL/GenBank/DDBJ databases">
        <title>Chromosome-level genome of Chaenocephalus aceratus.</title>
        <authorList>
            <person name="Park H."/>
        </authorList>
    </citation>
    <scope>NUCLEOTIDE SEQUENCE</scope>
    <source>
        <strain evidence="1">DE</strain>
        <tissue evidence="1">Muscle</tissue>
    </source>
</reference>
<name>A0AAD9CFQ8_DISEL</name>
<accession>A0AAD9CFQ8</accession>
<organism evidence="1 2">
    <name type="scientific">Dissostichus eleginoides</name>
    <name type="common">Patagonian toothfish</name>
    <name type="synonym">Dissostichus amissus</name>
    <dbReference type="NCBI Taxonomy" id="100907"/>
    <lineage>
        <taxon>Eukaryota</taxon>
        <taxon>Metazoa</taxon>
        <taxon>Chordata</taxon>
        <taxon>Craniata</taxon>
        <taxon>Vertebrata</taxon>
        <taxon>Euteleostomi</taxon>
        <taxon>Actinopterygii</taxon>
        <taxon>Neopterygii</taxon>
        <taxon>Teleostei</taxon>
        <taxon>Neoteleostei</taxon>
        <taxon>Acanthomorphata</taxon>
        <taxon>Eupercaria</taxon>
        <taxon>Perciformes</taxon>
        <taxon>Notothenioidei</taxon>
        <taxon>Nototheniidae</taxon>
        <taxon>Dissostichus</taxon>
    </lineage>
</organism>
<dbReference type="EMBL" id="JASDAP010000006">
    <property type="protein sequence ID" value="KAK1901527.1"/>
    <property type="molecule type" value="Genomic_DNA"/>
</dbReference>
<dbReference type="AlphaFoldDB" id="A0AAD9CFQ8"/>
<comment type="caution">
    <text evidence="1">The sequence shown here is derived from an EMBL/GenBank/DDBJ whole genome shotgun (WGS) entry which is preliminary data.</text>
</comment>
<protein>
    <submittedName>
        <fullName evidence="1">Histone deacetylase 6</fullName>
    </submittedName>
</protein>
<evidence type="ECO:0000313" key="2">
    <source>
        <dbReference type="Proteomes" id="UP001228049"/>
    </source>
</evidence>
<evidence type="ECO:0000313" key="1">
    <source>
        <dbReference type="EMBL" id="KAK1901527.1"/>
    </source>
</evidence>
<gene>
    <name evidence="1" type="ORF">KUDE01_004494</name>
</gene>
<dbReference type="Proteomes" id="UP001228049">
    <property type="component" value="Unassembled WGS sequence"/>
</dbReference>
<dbReference type="PANTHER" id="PTHR46880:SF5">
    <property type="entry name" value="DUF4371 DOMAIN-CONTAINING PROTEIN"/>
    <property type="match status" value="1"/>
</dbReference>
<proteinExistence type="predicted"/>